<dbReference type="STRING" id="1827387.A4S15_05570"/>
<comment type="similarity">
    <text evidence="1">Belongs to the D-alanine--D-alanine ligase family.</text>
</comment>
<accession>A0A1W9I1E2</accession>
<dbReference type="GO" id="GO:0008716">
    <property type="term" value="F:D-alanine-D-alanine ligase activity"/>
    <property type="evidence" value="ECO:0007669"/>
    <property type="project" value="InterPro"/>
</dbReference>
<evidence type="ECO:0000313" key="6">
    <source>
        <dbReference type="Proteomes" id="UP000192872"/>
    </source>
</evidence>
<protein>
    <recommendedName>
        <fullName evidence="4">ATP-grasp domain-containing protein</fullName>
    </recommendedName>
</protein>
<dbReference type="Gene3D" id="3.30.470.20">
    <property type="entry name" value="ATP-grasp fold, B domain"/>
    <property type="match status" value="1"/>
</dbReference>
<dbReference type="Proteomes" id="UP000192872">
    <property type="component" value="Unassembled WGS sequence"/>
</dbReference>
<keyword evidence="2" id="KW-0436">Ligase</keyword>
<keyword evidence="3" id="KW-0067">ATP-binding</keyword>
<dbReference type="GO" id="GO:0046872">
    <property type="term" value="F:metal ion binding"/>
    <property type="evidence" value="ECO:0007669"/>
    <property type="project" value="InterPro"/>
</dbReference>
<evidence type="ECO:0000259" key="4">
    <source>
        <dbReference type="PROSITE" id="PS50975"/>
    </source>
</evidence>
<dbReference type="InterPro" id="IPR011095">
    <property type="entry name" value="Dala_Dala_lig_C"/>
</dbReference>
<dbReference type="AlphaFoldDB" id="A0A1W9I1E2"/>
<dbReference type="PANTHER" id="PTHR23132">
    <property type="entry name" value="D-ALANINE--D-ALANINE LIGASE"/>
    <property type="match status" value="1"/>
</dbReference>
<dbReference type="Pfam" id="PF07478">
    <property type="entry name" value="Dala_Dala_lig_C"/>
    <property type="match status" value="1"/>
</dbReference>
<dbReference type="GO" id="GO:0005524">
    <property type="term" value="F:ATP binding"/>
    <property type="evidence" value="ECO:0007669"/>
    <property type="project" value="UniProtKB-UniRule"/>
</dbReference>
<organism evidence="5 6">
    <name type="scientific">Candidatus Raskinella chloraquaticus</name>
    <dbReference type="NCBI Taxonomy" id="1951219"/>
    <lineage>
        <taxon>Bacteria</taxon>
        <taxon>Pseudomonadati</taxon>
        <taxon>Pseudomonadota</taxon>
        <taxon>Alphaproteobacteria</taxon>
        <taxon>Hyphomicrobiales</taxon>
        <taxon>Phreatobacteraceae</taxon>
        <taxon>Candidatus Raskinella</taxon>
    </lineage>
</organism>
<dbReference type="RefSeq" id="WP_376800924.1">
    <property type="nucleotide sequence ID" value="NZ_DBNB01000038.1"/>
</dbReference>
<dbReference type="InterPro" id="IPR013815">
    <property type="entry name" value="ATP_grasp_subdomain_1"/>
</dbReference>
<dbReference type="PANTHER" id="PTHR23132:SF23">
    <property type="entry name" value="D-ALANINE--D-ALANINE LIGASE B"/>
    <property type="match status" value="1"/>
</dbReference>
<evidence type="ECO:0000313" key="5">
    <source>
        <dbReference type="EMBL" id="OQW53234.1"/>
    </source>
</evidence>
<feature type="domain" description="ATP-grasp" evidence="4">
    <location>
        <begin position="124"/>
        <end position="354"/>
    </location>
</feature>
<evidence type="ECO:0000256" key="2">
    <source>
        <dbReference type="ARBA" id="ARBA00022598"/>
    </source>
</evidence>
<dbReference type="EMBL" id="LWDL01000010">
    <property type="protein sequence ID" value="OQW53234.1"/>
    <property type="molecule type" value="Genomic_DNA"/>
</dbReference>
<dbReference type="PROSITE" id="PS50975">
    <property type="entry name" value="ATP_GRASP"/>
    <property type="match status" value="1"/>
</dbReference>
<keyword evidence="3" id="KW-0547">Nucleotide-binding</keyword>
<dbReference type="InterPro" id="IPR011761">
    <property type="entry name" value="ATP-grasp"/>
</dbReference>
<gene>
    <name evidence="5" type="ORF">A4S15_05570</name>
</gene>
<dbReference type="SUPFAM" id="SSF56059">
    <property type="entry name" value="Glutathione synthetase ATP-binding domain-like"/>
    <property type="match status" value="1"/>
</dbReference>
<evidence type="ECO:0000256" key="3">
    <source>
        <dbReference type="PROSITE-ProRule" id="PRU00409"/>
    </source>
</evidence>
<comment type="caution">
    <text evidence="5">The sequence shown here is derived from an EMBL/GenBank/DDBJ whole genome shotgun (WGS) entry which is preliminary data.</text>
</comment>
<proteinExistence type="inferred from homology"/>
<reference evidence="5 6" key="1">
    <citation type="journal article" date="2017" name="Water Res.">
        <title>Comammox in drinking water systems.</title>
        <authorList>
            <person name="Wang Y."/>
            <person name="Ma L."/>
            <person name="Mao Y."/>
            <person name="Jiang X."/>
            <person name="Xia Y."/>
            <person name="Yu K."/>
            <person name="Li B."/>
            <person name="Zhang T."/>
        </authorList>
    </citation>
    <scope>NUCLEOTIDE SEQUENCE [LARGE SCALE GENOMIC DNA]</scope>
    <source>
        <strain evidence="5">SG_bin8</strain>
    </source>
</reference>
<evidence type="ECO:0000256" key="1">
    <source>
        <dbReference type="ARBA" id="ARBA00010871"/>
    </source>
</evidence>
<name>A0A1W9I1E2_9HYPH</name>
<sequence length="361" mass="39065">MTAPLARASHIPPPPVHVFVPYAAAGEALISPYFETAEMRFDVAQWMQALGRQWQWVRVTAHNIEAVIDDARRAGASVFNLCDGDDINGYPGLSVVRALEAARLAFTGARRRFYEISTSKLAMKERFRSAGVATAPYVVINDVTRDLQTAAREIGFPLFLKPDVSFGAAGITLRSLARTLDEAQANATLLLAGMHDCHVAPGGFFAEPYLDGREFTVLCVADIGAPHGVRVLEPGERVFHPALPEDQRFLTFERVCGEYSHDERLPDGIDLYGYAPAPSSDHAHLVDLARRAYLAVDGSGYARVDIRASRRTGEAYVLEVNANCALSSDDTSSVGGILAMSGMSSADLIALILTDGEARAL</sequence>
<dbReference type="Gene3D" id="3.30.1490.20">
    <property type="entry name" value="ATP-grasp fold, A domain"/>
    <property type="match status" value="1"/>
</dbReference>